<protein>
    <submittedName>
        <fullName evidence="1">Uncharacterized protein</fullName>
    </submittedName>
</protein>
<dbReference type="Proteomes" id="UP001152607">
    <property type="component" value="Unassembled WGS sequence"/>
</dbReference>
<sequence length="93" mass="10055">MDKLGDSISKVASTHDDLVGYPAFTIQAIPRNPCDSPDLNVSVRGGGGGGGILIGYPDPRNNFLYSTILSPVWGYATFGRYISTLRVRLPNKR</sequence>
<comment type="caution">
    <text evidence="1">The sequence shown here is derived from an EMBL/GenBank/DDBJ whole genome shotgun (WGS) entry which is preliminary data.</text>
</comment>
<gene>
    <name evidence="1" type="ORF">PDIGIT_LOCUS6974</name>
</gene>
<reference evidence="1" key="1">
    <citation type="submission" date="2023-01" db="EMBL/GenBank/DDBJ databases">
        <authorList>
            <person name="Van Ghelder C."/>
            <person name="Rancurel C."/>
        </authorList>
    </citation>
    <scope>NUCLEOTIDE SEQUENCE</scope>
    <source>
        <strain evidence="1">CNCM I-4278</strain>
    </source>
</reference>
<keyword evidence="2" id="KW-1185">Reference proteome</keyword>
<accession>A0A9W4XV07</accession>
<dbReference type="EMBL" id="CAOQHR010000004">
    <property type="protein sequence ID" value="CAI6333922.1"/>
    <property type="molecule type" value="Genomic_DNA"/>
</dbReference>
<evidence type="ECO:0000313" key="1">
    <source>
        <dbReference type="EMBL" id="CAI6333922.1"/>
    </source>
</evidence>
<evidence type="ECO:0000313" key="2">
    <source>
        <dbReference type="Proteomes" id="UP001152607"/>
    </source>
</evidence>
<dbReference type="AlphaFoldDB" id="A0A9W4XV07"/>
<organism evidence="1 2">
    <name type="scientific">Periconia digitata</name>
    <dbReference type="NCBI Taxonomy" id="1303443"/>
    <lineage>
        <taxon>Eukaryota</taxon>
        <taxon>Fungi</taxon>
        <taxon>Dikarya</taxon>
        <taxon>Ascomycota</taxon>
        <taxon>Pezizomycotina</taxon>
        <taxon>Dothideomycetes</taxon>
        <taxon>Pleosporomycetidae</taxon>
        <taxon>Pleosporales</taxon>
        <taxon>Massarineae</taxon>
        <taxon>Periconiaceae</taxon>
        <taxon>Periconia</taxon>
    </lineage>
</organism>
<proteinExistence type="predicted"/>
<name>A0A9W4XV07_9PLEO</name>